<dbReference type="PANTHER" id="PTHR43828:SF5">
    <property type="entry name" value="TRANSCRIPTIONAL REPRESSOR XBP1"/>
    <property type="match status" value="1"/>
</dbReference>
<dbReference type="GO" id="GO:0000981">
    <property type="term" value="F:DNA-binding transcription factor activity, RNA polymerase II-specific"/>
    <property type="evidence" value="ECO:0007669"/>
    <property type="project" value="UniProtKB-ARBA"/>
</dbReference>
<feature type="region of interest" description="Disordered" evidence="1">
    <location>
        <begin position="1"/>
        <end position="45"/>
    </location>
</feature>
<dbReference type="GO" id="GO:0033309">
    <property type="term" value="C:SBF transcription complex"/>
    <property type="evidence" value="ECO:0007669"/>
    <property type="project" value="TreeGrafter"/>
</dbReference>
<dbReference type="InterPro" id="IPR051642">
    <property type="entry name" value="SWI6-like"/>
</dbReference>
<comment type="caution">
    <text evidence="3">The sequence shown here is derived from an EMBL/GenBank/DDBJ whole genome shotgun (WGS) entry which is preliminary data.</text>
</comment>
<dbReference type="PANTHER" id="PTHR43828">
    <property type="entry name" value="ASPARAGINASE"/>
    <property type="match status" value="1"/>
</dbReference>
<organism evidence="3 4">
    <name type="scientific">Patellaria atrata CBS 101060</name>
    <dbReference type="NCBI Taxonomy" id="1346257"/>
    <lineage>
        <taxon>Eukaryota</taxon>
        <taxon>Fungi</taxon>
        <taxon>Dikarya</taxon>
        <taxon>Ascomycota</taxon>
        <taxon>Pezizomycotina</taxon>
        <taxon>Dothideomycetes</taxon>
        <taxon>Dothideomycetes incertae sedis</taxon>
        <taxon>Patellariales</taxon>
        <taxon>Patellariaceae</taxon>
        <taxon>Patellaria</taxon>
    </lineage>
</organism>
<protein>
    <submittedName>
        <fullName evidence="3">DNA-binding domain of Mlu1-box binding protein MBP1</fullName>
    </submittedName>
</protein>
<dbReference type="InterPro" id="IPR036887">
    <property type="entry name" value="HTH_APSES_sf"/>
</dbReference>
<dbReference type="Proteomes" id="UP000799429">
    <property type="component" value="Unassembled WGS sequence"/>
</dbReference>
<dbReference type="GO" id="GO:0003677">
    <property type="term" value="F:DNA binding"/>
    <property type="evidence" value="ECO:0007669"/>
    <property type="project" value="UniProtKB-KW"/>
</dbReference>
<keyword evidence="4" id="KW-1185">Reference proteome</keyword>
<dbReference type="OrthoDB" id="5562739at2759"/>
<dbReference type="SUPFAM" id="SSF54616">
    <property type="entry name" value="DNA-binding domain of Mlu1-box binding protein MBP1"/>
    <property type="match status" value="1"/>
</dbReference>
<evidence type="ECO:0000313" key="3">
    <source>
        <dbReference type="EMBL" id="KAF2840028.1"/>
    </source>
</evidence>
<evidence type="ECO:0000256" key="1">
    <source>
        <dbReference type="SAM" id="MobiDB-lite"/>
    </source>
</evidence>
<dbReference type="PROSITE" id="PS51299">
    <property type="entry name" value="HTH_APSES"/>
    <property type="match status" value="1"/>
</dbReference>
<name>A0A9P4VQM8_9PEZI</name>
<gene>
    <name evidence="3" type="ORF">M501DRAFT_1056401</name>
</gene>
<evidence type="ECO:0000313" key="4">
    <source>
        <dbReference type="Proteomes" id="UP000799429"/>
    </source>
</evidence>
<keyword evidence="3" id="KW-0238">DNA-binding</keyword>
<feature type="domain" description="HTH APSES-type" evidence="2">
    <location>
        <begin position="102"/>
        <end position="220"/>
    </location>
</feature>
<reference evidence="3" key="1">
    <citation type="journal article" date="2020" name="Stud. Mycol.">
        <title>101 Dothideomycetes genomes: a test case for predicting lifestyles and emergence of pathogens.</title>
        <authorList>
            <person name="Haridas S."/>
            <person name="Albert R."/>
            <person name="Binder M."/>
            <person name="Bloem J."/>
            <person name="Labutti K."/>
            <person name="Salamov A."/>
            <person name="Andreopoulos B."/>
            <person name="Baker S."/>
            <person name="Barry K."/>
            <person name="Bills G."/>
            <person name="Bluhm B."/>
            <person name="Cannon C."/>
            <person name="Castanera R."/>
            <person name="Culley D."/>
            <person name="Daum C."/>
            <person name="Ezra D."/>
            <person name="Gonzalez J."/>
            <person name="Henrissat B."/>
            <person name="Kuo A."/>
            <person name="Liang C."/>
            <person name="Lipzen A."/>
            <person name="Lutzoni F."/>
            <person name="Magnuson J."/>
            <person name="Mondo S."/>
            <person name="Nolan M."/>
            <person name="Ohm R."/>
            <person name="Pangilinan J."/>
            <person name="Park H.-J."/>
            <person name="Ramirez L."/>
            <person name="Alfaro M."/>
            <person name="Sun H."/>
            <person name="Tritt A."/>
            <person name="Yoshinaga Y."/>
            <person name="Zwiers L.-H."/>
            <person name="Turgeon B."/>
            <person name="Goodwin S."/>
            <person name="Spatafora J."/>
            <person name="Crous P."/>
            <person name="Grigoriev I."/>
        </authorList>
    </citation>
    <scope>NUCLEOTIDE SEQUENCE</scope>
    <source>
        <strain evidence="3">CBS 101060</strain>
    </source>
</reference>
<dbReference type="GO" id="GO:0030907">
    <property type="term" value="C:MBF transcription complex"/>
    <property type="evidence" value="ECO:0007669"/>
    <property type="project" value="TreeGrafter"/>
</dbReference>
<dbReference type="Gene3D" id="3.10.260.10">
    <property type="entry name" value="Transcription regulator HTH, APSES-type DNA-binding domain"/>
    <property type="match status" value="1"/>
</dbReference>
<dbReference type="AlphaFoldDB" id="A0A9P4VQM8"/>
<sequence>MKIESILNPSGGEFGADDDACNVNSIGSPDTRANDTHPSRRGKPAKDAAIFVKAKFNGPVRFPPHEADGDEELRSHHKSFQIHPMGHIGEYCRNIPYQSEKKDFLARTGRDGFNVFQYTYKVRGDDKEYVVMWDYNIGLVRITPFFKSLKHSKTTPARSINVNPGLRDITHSITGGALAAQGYWMPFNAAKALAATFCYEIRYALTPVFGKDFLDVCIHPDDPAFNGYKISPTIVEACISETESWRNRSEDQYSGLSTPLTTPRLPHDYSPWNARSTRRRVIETDGSDSEYGTAESCHVFSPEISPTSQPWTSINRYPSPASSKAIPSPYMHNRFLSAIPRSWDDGMMMDESSAETNDGDVDSEAEAGLSYLAWKSPSSMNSQELAAYEAALTLSELSRADAYMESCSL</sequence>
<evidence type="ECO:0000259" key="2">
    <source>
        <dbReference type="PROSITE" id="PS51299"/>
    </source>
</evidence>
<proteinExistence type="predicted"/>
<dbReference type="InterPro" id="IPR003163">
    <property type="entry name" value="Tscrpt_reg_HTH_APSES-type"/>
</dbReference>
<dbReference type="EMBL" id="MU006093">
    <property type="protein sequence ID" value="KAF2840028.1"/>
    <property type="molecule type" value="Genomic_DNA"/>
</dbReference>
<accession>A0A9P4VQM8</accession>